<reference evidence="1 2" key="1">
    <citation type="submission" date="2021-03" db="EMBL/GenBank/DDBJ databases">
        <title>Enterococcal diversity collection.</title>
        <authorList>
            <person name="Gilmore M.S."/>
            <person name="Schwartzman J."/>
            <person name="Van Tyne D."/>
            <person name="Martin M."/>
            <person name="Earl A.M."/>
            <person name="Manson A.L."/>
            <person name="Straub T."/>
            <person name="Salamzade R."/>
            <person name="Saavedra J."/>
            <person name="Lebreton F."/>
            <person name="Prichula J."/>
            <person name="Schaufler K."/>
            <person name="Gaca A."/>
            <person name="Sgardioli B."/>
            <person name="Wagenaar J."/>
            <person name="Strong T."/>
        </authorList>
    </citation>
    <scope>NUCLEOTIDE SEQUENCE [LARGE SCALE GENOMIC DNA]</scope>
    <source>
        <strain evidence="1 2">DIV0869a</strain>
    </source>
</reference>
<comment type="caution">
    <text evidence="1">The sequence shown here is derived from an EMBL/GenBank/DDBJ whole genome shotgun (WGS) entry which is preliminary data.</text>
</comment>
<name>A0ABS3GVZ7_9ENTE</name>
<proteinExistence type="predicted"/>
<evidence type="ECO:0000313" key="2">
    <source>
        <dbReference type="Proteomes" id="UP000664632"/>
    </source>
</evidence>
<keyword evidence="2" id="KW-1185">Reference proteome</keyword>
<gene>
    <name evidence="1" type="ORF">JZO69_01065</name>
</gene>
<accession>A0ABS3GVZ7</accession>
<evidence type="ECO:0000313" key="1">
    <source>
        <dbReference type="EMBL" id="MBO0438951.1"/>
    </source>
</evidence>
<dbReference type="EMBL" id="JAFLWD010000003">
    <property type="protein sequence ID" value="MBO0438951.1"/>
    <property type="molecule type" value="Genomic_DNA"/>
</dbReference>
<organism evidence="1 2">
    <name type="scientific">Candidatus Enterococcus ikei</name>
    <dbReference type="NCBI Taxonomy" id="2815326"/>
    <lineage>
        <taxon>Bacteria</taxon>
        <taxon>Bacillati</taxon>
        <taxon>Bacillota</taxon>
        <taxon>Bacilli</taxon>
        <taxon>Lactobacillales</taxon>
        <taxon>Enterococcaceae</taxon>
        <taxon>Enterococcus</taxon>
    </lineage>
</organism>
<evidence type="ECO:0008006" key="3">
    <source>
        <dbReference type="Google" id="ProtNLM"/>
    </source>
</evidence>
<protein>
    <recommendedName>
        <fullName evidence="3">Zinc ribbon domain-containing protein</fullName>
    </recommendedName>
</protein>
<sequence length="60" mass="6941">MKKCIQKIQLTLFGKIFIKCSDCKTTFGMDKQDLQLTKTFDGPYCPKCAKRLKNEVLVHD</sequence>
<dbReference type="RefSeq" id="WP_207111063.1">
    <property type="nucleotide sequence ID" value="NZ_JAFLWD010000003.1"/>
</dbReference>
<dbReference type="Proteomes" id="UP000664632">
    <property type="component" value="Unassembled WGS sequence"/>
</dbReference>